<dbReference type="GO" id="GO:0005685">
    <property type="term" value="C:U1 snRNP"/>
    <property type="evidence" value="ECO:0007669"/>
    <property type="project" value="TreeGrafter"/>
</dbReference>
<dbReference type="InterPro" id="IPR039726">
    <property type="entry name" value="Prp40-like"/>
</dbReference>
<dbReference type="EMBL" id="CAMXCT010003417">
    <property type="protein sequence ID" value="CAI4004349.1"/>
    <property type="molecule type" value="Genomic_DNA"/>
</dbReference>
<dbReference type="AlphaFoldDB" id="A0A9P1D6X1"/>
<feature type="domain" description="FF" evidence="4">
    <location>
        <begin position="353"/>
        <end position="415"/>
    </location>
</feature>
<dbReference type="GO" id="GO:0071004">
    <property type="term" value="C:U2-type prespliceosome"/>
    <property type="evidence" value="ECO:0007669"/>
    <property type="project" value="TreeGrafter"/>
</dbReference>
<reference evidence="5" key="1">
    <citation type="submission" date="2022-10" db="EMBL/GenBank/DDBJ databases">
        <authorList>
            <person name="Chen Y."/>
            <person name="Dougan E. K."/>
            <person name="Chan C."/>
            <person name="Rhodes N."/>
            <person name="Thang M."/>
        </authorList>
    </citation>
    <scope>NUCLEOTIDE SEQUENCE</scope>
</reference>
<name>A0A9P1D6X1_9DINO</name>
<feature type="domain" description="WW" evidence="3">
    <location>
        <begin position="91"/>
        <end position="118"/>
    </location>
</feature>
<evidence type="ECO:0000256" key="2">
    <source>
        <dbReference type="SAM" id="MobiDB-lite"/>
    </source>
</evidence>
<evidence type="ECO:0000313" key="7">
    <source>
        <dbReference type="EMBL" id="CAL4791661.1"/>
    </source>
</evidence>
<gene>
    <name evidence="5" type="ORF">C1SCF055_LOCUS30140</name>
</gene>
<evidence type="ECO:0000259" key="3">
    <source>
        <dbReference type="PROSITE" id="PS50020"/>
    </source>
</evidence>
<dbReference type="EMBL" id="CAMXCT020003417">
    <property type="protein sequence ID" value="CAL1157724.1"/>
    <property type="molecule type" value="Genomic_DNA"/>
</dbReference>
<proteinExistence type="predicted"/>
<dbReference type="PANTHER" id="PTHR11864">
    <property type="entry name" value="PRE-MRNA-PROCESSING PROTEIN PRP40"/>
    <property type="match status" value="1"/>
</dbReference>
<keyword evidence="8" id="KW-1185">Reference proteome</keyword>
<dbReference type="Pfam" id="PF00397">
    <property type="entry name" value="WW"/>
    <property type="match status" value="1"/>
</dbReference>
<evidence type="ECO:0000259" key="4">
    <source>
        <dbReference type="PROSITE" id="PS51676"/>
    </source>
</evidence>
<feature type="domain" description="FF" evidence="4">
    <location>
        <begin position="148"/>
        <end position="204"/>
    </location>
</feature>
<comment type="caution">
    <text evidence="5">The sequence shown here is derived from an EMBL/GenBank/DDBJ whole genome shotgun (WGS) entry which is preliminary data.</text>
</comment>
<dbReference type="GO" id="GO:0003723">
    <property type="term" value="F:RNA binding"/>
    <property type="evidence" value="ECO:0007669"/>
    <property type="project" value="TreeGrafter"/>
</dbReference>
<feature type="compositionally biased region" description="Basic residues" evidence="2">
    <location>
        <begin position="561"/>
        <end position="572"/>
    </location>
</feature>
<dbReference type="InterPro" id="IPR036020">
    <property type="entry name" value="WW_dom_sf"/>
</dbReference>
<organism evidence="5">
    <name type="scientific">Cladocopium goreaui</name>
    <dbReference type="NCBI Taxonomy" id="2562237"/>
    <lineage>
        <taxon>Eukaryota</taxon>
        <taxon>Sar</taxon>
        <taxon>Alveolata</taxon>
        <taxon>Dinophyceae</taxon>
        <taxon>Suessiales</taxon>
        <taxon>Symbiodiniaceae</taxon>
        <taxon>Cladocopium</taxon>
    </lineage>
</organism>
<feature type="coiled-coil region" evidence="1">
    <location>
        <begin position="203"/>
        <end position="230"/>
    </location>
</feature>
<dbReference type="Proteomes" id="UP001152797">
    <property type="component" value="Unassembled WGS sequence"/>
</dbReference>
<accession>A0A9P1D6X1</accession>
<dbReference type="GO" id="GO:0045292">
    <property type="term" value="P:mRNA cis splicing, via spliceosome"/>
    <property type="evidence" value="ECO:0007669"/>
    <property type="project" value="InterPro"/>
</dbReference>
<dbReference type="InterPro" id="IPR002713">
    <property type="entry name" value="FF_domain"/>
</dbReference>
<feature type="domain" description="FF" evidence="4">
    <location>
        <begin position="485"/>
        <end position="541"/>
    </location>
</feature>
<dbReference type="SMART" id="SM00456">
    <property type="entry name" value="WW"/>
    <property type="match status" value="1"/>
</dbReference>
<dbReference type="PROSITE" id="PS51676">
    <property type="entry name" value="FF"/>
    <property type="match status" value="3"/>
</dbReference>
<dbReference type="SUPFAM" id="SSF81698">
    <property type="entry name" value="FF domain"/>
    <property type="match status" value="4"/>
</dbReference>
<evidence type="ECO:0000256" key="1">
    <source>
        <dbReference type="SAM" id="Coils"/>
    </source>
</evidence>
<dbReference type="SMART" id="SM00441">
    <property type="entry name" value="FF"/>
    <property type="match status" value="5"/>
</dbReference>
<dbReference type="CDD" id="cd00201">
    <property type="entry name" value="WW"/>
    <property type="match status" value="1"/>
</dbReference>
<dbReference type="OrthoDB" id="187617at2759"/>
<evidence type="ECO:0000313" key="8">
    <source>
        <dbReference type="Proteomes" id="UP001152797"/>
    </source>
</evidence>
<dbReference type="InterPro" id="IPR036517">
    <property type="entry name" value="FF_domain_sf"/>
</dbReference>
<evidence type="ECO:0000313" key="5">
    <source>
        <dbReference type="EMBL" id="CAI4004349.1"/>
    </source>
</evidence>
<dbReference type="InterPro" id="IPR001202">
    <property type="entry name" value="WW_dom"/>
</dbReference>
<dbReference type="SUPFAM" id="SSF51045">
    <property type="entry name" value="WW domain"/>
    <property type="match status" value="1"/>
</dbReference>
<dbReference type="PANTHER" id="PTHR11864:SF0">
    <property type="entry name" value="PRP40 PRE-MRNA PROCESSING FACTOR 40 HOMOLOG A (YEAST)"/>
    <property type="match status" value="1"/>
</dbReference>
<dbReference type="Gene3D" id="1.10.10.440">
    <property type="entry name" value="FF domain"/>
    <property type="match status" value="4"/>
</dbReference>
<sequence length="607" mass="72023">MHGSYHFFVSRPCSTVPPCTFTSALLPRLLSLFCLSFCTQSRFHFHHSSRSRFSIQLSKPQVVPGQVTKASSWDKPECLKNADEKLNTTSWKEYKTADGRDYYYNPITKQSVWDMPIELKRLRGLAKEDESDDEKDKKKEEEKKEEWKTPEDRRNAFRELLEDKGVKSSMKWEEALKLIQDDRRFGALTAAGERKQAFAEYITQTKKREKEEEREKRKRAKDDFIEALQTWKDLKLTTRYKDTAEHFYNEEWFKLLEEDERVEVFDDFMDEHEQKAKEDRRKQRKEYVEKVKETYANHEKISVLSRWRDVQDALRDNEHFKWLSKLEALTSWEEWVLETEKSELKEKTKSKYRTERKNRDAFRDLLRQHGDEGKITSSTFWGDYAEKVVKDSRYIALISQPGSTPHDLFDDYQEELHDKYNQDKNKLKKLAKSKGLVITTSSTWEWFNGELKDESIFKEIPSDHRKSMFESLVVKAKEAEEDAEKVAKKNRKKFVELLQKSREVTAKTSYEKAGKLLGSSPAWEAMDDATRRQCYDIFVDQLKIQAGTKEDAVEEDEDAKKKKKEGKTTKKRKQDEEEEEPPKKTKKKKEEPSKDEEETTKKKPKKK</sequence>
<dbReference type="Gene3D" id="2.20.70.10">
    <property type="match status" value="1"/>
</dbReference>
<feature type="region of interest" description="Disordered" evidence="2">
    <location>
        <begin position="546"/>
        <end position="607"/>
    </location>
</feature>
<feature type="region of interest" description="Disordered" evidence="2">
    <location>
        <begin position="126"/>
        <end position="151"/>
    </location>
</feature>
<evidence type="ECO:0000313" key="6">
    <source>
        <dbReference type="EMBL" id="CAL1157724.1"/>
    </source>
</evidence>
<keyword evidence="1" id="KW-0175">Coiled coil</keyword>
<reference evidence="6" key="2">
    <citation type="submission" date="2024-04" db="EMBL/GenBank/DDBJ databases">
        <authorList>
            <person name="Chen Y."/>
            <person name="Shah S."/>
            <person name="Dougan E. K."/>
            <person name="Thang M."/>
            <person name="Chan C."/>
        </authorList>
    </citation>
    <scope>NUCLEOTIDE SEQUENCE [LARGE SCALE GENOMIC DNA]</scope>
</reference>
<dbReference type="PROSITE" id="PS50020">
    <property type="entry name" value="WW_DOMAIN_2"/>
    <property type="match status" value="1"/>
</dbReference>
<dbReference type="EMBL" id="CAMXCT030003417">
    <property type="protein sequence ID" value="CAL4791661.1"/>
    <property type="molecule type" value="Genomic_DNA"/>
</dbReference>
<protein>
    <submittedName>
        <fullName evidence="7">Pre-mRNA-processing protein 40A</fullName>
    </submittedName>
</protein>
<dbReference type="Pfam" id="PF01846">
    <property type="entry name" value="FF"/>
    <property type="match status" value="3"/>
</dbReference>